<feature type="compositionally biased region" description="Low complexity" evidence="1">
    <location>
        <begin position="28"/>
        <end position="49"/>
    </location>
</feature>
<feature type="region of interest" description="Disordered" evidence="1">
    <location>
        <begin position="1"/>
        <end position="183"/>
    </location>
</feature>
<gene>
    <name evidence="3" type="ORF">SBRCBS47491_005991</name>
</gene>
<evidence type="ECO:0000256" key="1">
    <source>
        <dbReference type="SAM" id="MobiDB-lite"/>
    </source>
</evidence>
<organism evidence="3 4">
    <name type="scientific">Sporothrix bragantina</name>
    <dbReference type="NCBI Taxonomy" id="671064"/>
    <lineage>
        <taxon>Eukaryota</taxon>
        <taxon>Fungi</taxon>
        <taxon>Dikarya</taxon>
        <taxon>Ascomycota</taxon>
        <taxon>Pezizomycotina</taxon>
        <taxon>Sordariomycetes</taxon>
        <taxon>Sordariomycetidae</taxon>
        <taxon>Ophiostomatales</taxon>
        <taxon>Ophiostomataceae</taxon>
        <taxon>Sporothrix</taxon>
    </lineage>
</organism>
<evidence type="ECO:0000313" key="4">
    <source>
        <dbReference type="Proteomes" id="UP001642406"/>
    </source>
</evidence>
<sequence length="302" mass="32949">MRYMTPDTPGTRSLESPVTMRTEKGDGAMAMKTMATTMPSKMETTTPSATPTPTPSPTKAPETGAARKPARRAIRTYGKKRPLLEDTSKGNILSQPSVLEQPTKRQKITAAQETTIKKSSAAETTNLPPPDAAELDIDEISRQLLKEAEEAELRNRERPQTPRKSSPQMPNLPPRKAGDCPRKQGIMHTRQEGDEVETVDKEDKVDVPKTILTSMMAASSSRMRLQLGLSKAGPAATMAAKKKKKAAGIPSVQTTLSLAIAGGDSASVKECKECNILYNTLHEKDAKFHARYHASVCRKQQK</sequence>
<feature type="domain" description="N-acetyltransferase ESCO zinc-finger" evidence="2">
    <location>
        <begin position="263"/>
        <end position="294"/>
    </location>
</feature>
<accession>A0ABP0C1A6</accession>
<keyword evidence="4" id="KW-1185">Reference proteome</keyword>
<feature type="compositionally biased region" description="Polar residues" evidence="1">
    <location>
        <begin position="89"/>
        <end position="100"/>
    </location>
</feature>
<feature type="compositionally biased region" description="Basic and acidic residues" evidence="1">
    <location>
        <begin position="139"/>
        <end position="160"/>
    </location>
</feature>
<dbReference type="EMBL" id="CAWUHC010000055">
    <property type="protein sequence ID" value="CAK7225739.1"/>
    <property type="molecule type" value="Genomic_DNA"/>
</dbReference>
<dbReference type="InterPro" id="IPR028005">
    <property type="entry name" value="AcTrfase_ESCO_Znf_dom"/>
</dbReference>
<evidence type="ECO:0000259" key="2">
    <source>
        <dbReference type="Pfam" id="PF13878"/>
    </source>
</evidence>
<evidence type="ECO:0000313" key="3">
    <source>
        <dbReference type="EMBL" id="CAK7225739.1"/>
    </source>
</evidence>
<feature type="compositionally biased region" description="Polar residues" evidence="1">
    <location>
        <begin position="109"/>
        <end position="126"/>
    </location>
</feature>
<name>A0ABP0C1A6_9PEZI</name>
<reference evidence="3 4" key="1">
    <citation type="submission" date="2024-01" db="EMBL/GenBank/DDBJ databases">
        <authorList>
            <person name="Allen C."/>
            <person name="Tagirdzhanova G."/>
        </authorList>
    </citation>
    <scope>NUCLEOTIDE SEQUENCE [LARGE SCALE GENOMIC DNA]</scope>
</reference>
<dbReference type="Pfam" id="PF13878">
    <property type="entry name" value="zf-C2H2_3"/>
    <property type="match status" value="1"/>
</dbReference>
<protein>
    <recommendedName>
        <fullName evidence="2">N-acetyltransferase ESCO zinc-finger domain-containing protein</fullName>
    </recommendedName>
</protein>
<feature type="compositionally biased region" description="Basic residues" evidence="1">
    <location>
        <begin position="68"/>
        <end position="81"/>
    </location>
</feature>
<comment type="caution">
    <text evidence="3">The sequence shown here is derived from an EMBL/GenBank/DDBJ whole genome shotgun (WGS) entry which is preliminary data.</text>
</comment>
<dbReference type="Proteomes" id="UP001642406">
    <property type="component" value="Unassembled WGS sequence"/>
</dbReference>
<proteinExistence type="predicted"/>